<keyword evidence="1" id="KW-0732">Signal</keyword>
<dbReference type="Proteomes" id="UP001341444">
    <property type="component" value="Unassembled WGS sequence"/>
</dbReference>
<feature type="signal peptide" evidence="1">
    <location>
        <begin position="1"/>
        <end position="18"/>
    </location>
</feature>
<dbReference type="PROSITE" id="PS51781">
    <property type="entry name" value="SH3B"/>
    <property type="match status" value="4"/>
</dbReference>
<reference evidence="3 4" key="1">
    <citation type="submission" date="2023-03" db="EMBL/GenBank/DDBJ databases">
        <title>Bacillus Genome Sequencing.</title>
        <authorList>
            <person name="Dunlap C."/>
        </authorList>
    </citation>
    <scope>NUCLEOTIDE SEQUENCE [LARGE SCALE GENOMIC DNA]</scope>
    <source>
        <strain evidence="3 4">B-23453</strain>
    </source>
</reference>
<feature type="chain" id="PRO_5047220456" evidence="1">
    <location>
        <begin position="19"/>
        <end position="966"/>
    </location>
</feature>
<sequence>MKKLGKALILSTSIVTGAASITFSPLQTMKIEASSSISITKTSFQTITSLPVHSGAGTSYKNIYTIPKGGIVSATVKNGSWYKVSYIYSSKGKNTVKTGWVNENYLKEYNQLISEKNYYVSNKTANLYPAPNTSKKCTYTVSSNNGFYSTQKVVNSIGQTWYRVTFNGKTLYISSSYVTKSSFVSFSPQKYKAVKETYVYQGLGNAYKKLKTIPKGAIITSAGRIGNWYAVSYGGAAGFINSSDFSKYSPITYKTTSTNTTYYFTNKTVKFYPSADLLQAAVYSVPSSTGFASTKKVENSLGQTWYQISYNGQDLYVQSTDAEAATAKTFSQLQLQANQNTVIYQSFGSVFKPLATIQKNEKIKVTQKINNWYLVSYKGITGYVYSTNFSVYTPPVTYQDTPTSAAYYFTNKTAVLYSSPDTNSKTVATMDANNGFASSVIGTNSENKDTFYKVSFNNQNLYVKSTDVTSSSFTSFTSAPYQAKVDTYLYQSFGNDFNKLIKIPKNTVLKISKKINSWYSVSYGNQTGYAFSGDFSAYTPQVTEQAITPTTYDTTTSLNVRKSADASADLLTTIPGSTIVIASAKTSNNWYKVTYNGKTGYASGSYLNQVITGDPLTAHDGYQFIDLRTHSNVTAAQINNYIASYVESTGKKSILTNKGQAFIDAGNKYGVNALYLAAHAILESAYGTSTIALAKNNLFGYHAYDADPFIAAYKFSSVEDCIDYAARVIKVNYLTPTGSYYKTPILGFKTTDMSNTRIDANSIGMNYYYASDQNWGKSIARHMQNILAYNKNDYADAQPDTSVQTYPAIPVAMEVFPPGVTAIAKKNLTLNSAKGILDNVKTLSSGSSFTFVEKTNDDWVELQTGGQTYWTHDINFYTFKSCLSVKNLGRATTYGLNVRTGPGTSYPNVLDQNSNNISIDPTEYISINLNKDGSLAMDSTKQWYNVTLANGQTGWVGAKYVTFELQ</sequence>
<dbReference type="InterPro" id="IPR003646">
    <property type="entry name" value="SH3-like_bac-type"/>
</dbReference>
<feature type="domain" description="SH3b" evidence="2">
    <location>
        <begin position="40"/>
        <end position="110"/>
    </location>
</feature>
<organism evidence="3 4">
    <name type="scientific">Heyndrickxia acidicola</name>
    <dbReference type="NCBI Taxonomy" id="209389"/>
    <lineage>
        <taxon>Bacteria</taxon>
        <taxon>Bacillati</taxon>
        <taxon>Bacillota</taxon>
        <taxon>Bacilli</taxon>
        <taxon>Bacillales</taxon>
        <taxon>Bacillaceae</taxon>
        <taxon>Heyndrickxia</taxon>
    </lineage>
</organism>
<evidence type="ECO:0000313" key="3">
    <source>
        <dbReference type="EMBL" id="MED1204549.1"/>
    </source>
</evidence>
<evidence type="ECO:0000256" key="1">
    <source>
        <dbReference type="SAM" id="SignalP"/>
    </source>
</evidence>
<dbReference type="EMBL" id="JARMAB010000023">
    <property type="protein sequence ID" value="MED1204549.1"/>
    <property type="molecule type" value="Genomic_DNA"/>
</dbReference>
<keyword evidence="4" id="KW-1185">Reference proteome</keyword>
<dbReference type="RefSeq" id="WP_066266574.1">
    <property type="nucleotide sequence ID" value="NZ_JARMAB010000023.1"/>
</dbReference>
<feature type="domain" description="SH3b" evidence="2">
    <location>
        <begin position="886"/>
        <end position="965"/>
    </location>
</feature>
<dbReference type="Pfam" id="PF08239">
    <property type="entry name" value="SH3_3"/>
    <property type="match status" value="3"/>
</dbReference>
<accession>A0ABU6MJA0</accession>
<dbReference type="PANTHER" id="PTHR34408:SF2">
    <property type="entry name" value="CELL WALL-BINDING PROTEIN YWSB"/>
    <property type="match status" value="1"/>
</dbReference>
<dbReference type="SMART" id="SM00047">
    <property type="entry name" value="LYZ2"/>
    <property type="match status" value="1"/>
</dbReference>
<proteinExistence type="predicted"/>
<feature type="domain" description="SH3b" evidence="2">
    <location>
        <begin position="115"/>
        <end position="182"/>
    </location>
</feature>
<comment type="caution">
    <text evidence="3">The sequence shown here is derived from an EMBL/GenBank/DDBJ whole genome shotgun (WGS) entry which is preliminary data.</text>
</comment>
<dbReference type="InterPro" id="IPR052354">
    <property type="entry name" value="Cell_Wall_Dynamics_Protein"/>
</dbReference>
<evidence type="ECO:0000259" key="2">
    <source>
        <dbReference type="PROSITE" id="PS51781"/>
    </source>
</evidence>
<name>A0ABU6MJA0_9BACI</name>
<dbReference type="SMART" id="SM00287">
    <property type="entry name" value="SH3b"/>
    <property type="match status" value="8"/>
</dbReference>
<dbReference type="Gene3D" id="1.10.530.10">
    <property type="match status" value="1"/>
</dbReference>
<protein>
    <submittedName>
        <fullName evidence="3">SH3 domain-containing protein</fullName>
    </submittedName>
</protein>
<dbReference type="PANTHER" id="PTHR34408">
    <property type="entry name" value="FAMILY PROTEIN, PUTATIVE-RELATED"/>
    <property type="match status" value="1"/>
</dbReference>
<gene>
    <name evidence="3" type="ORF">P4T90_15985</name>
</gene>
<feature type="domain" description="SH3b" evidence="2">
    <location>
        <begin position="548"/>
        <end position="611"/>
    </location>
</feature>
<dbReference type="Gene3D" id="2.30.30.40">
    <property type="entry name" value="SH3 Domains"/>
    <property type="match status" value="7"/>
</dbReference>
<evidence type="ECO:0000313" key="4">
    <source>
        <dbReference type="Proteomes" id="UP001341444"/>
    </source>
</evidence>
<dbReference type="Pfam" id="PF01832">
    <property type="entry name" value="Glucosaminidase"/>
    <property type="match status" value="1"/>
</dbReference>
<dbReference type="InterPro" id="IPR002901">
    <property type="entry name" value="MGlyc_endo_b_GlcNAc-like_dom"/>
</dbReference>